<comment type="caution">
    <text evidence="1">The sequence shown here is derived from an EMBL/GenBank/DDBJ whole genome shotgun (WGS) entry which is preliminary data.</text>
</comment>
<reference evidence="1 2" key="1">
    <citation type="submission" date="2024-01" db="EMBL/GenBank/DDBJ databases">
        <title>The genomes of 5 underutilized Papilionoideae crops provide insights into root nodulation and disease resistanc.</title>
        <authorList>
            <person name="Jiang F."/>
        </authorList>
    </citation>
    <scope>NUCLEOTIDE SEQUENCE [LARGE SCALE GENOMIC DNA]</scope>
    <source>
        <strain evidence="1">DUOXIRENSHENG_FW03</strain>
        <tissue evidence="1">Leaves</tissue>
    </source>
</reference>
<protein>
    <submittedName>
        <fullName evidence="1">Uncharacterized protein</fullName>
    </submittedName>
</protein>
<dbReference type="Proteomes" id="UP001386955">
    <property type="component" value="Unassembled WGS sequence"/>
</dbReference>
<accession>A0AAN9P2N6</accession>
<proteinExistence type="predicted"/>
<organism evidence="1 2">
    <name type="scientific">Psophocarpus tetragonolobus</name>
    <name type="common">Winged bean</name>
    <name type="synonym">Dolichos tetragonolobus</name>
    <dbReference type="NCBI Taxonomy" id="3891"/>
    <lineage>
        <taxon>Eukaryota</taxon>
        <taxon>Viridiplantae</taxon>
        <taxon>Streptophyta</taxon>
        <taxon>Embryophyta</taxon>
        <taxon>Tracheophyta</taxon>
        <taxon>Spermatophyta</taxon>
        <taxon>Magnoliopsida</taxon>
        <taxon>eudicotyledons</taxon>
        <taxon>Gunneridae</taxon>
        <taxon>Pentapetalae</taxon>
        <taxon>rosids</taxon>
        <taxon>fabids</taxon>
        <taxon>Fabales</taxon>
        <taxon>Fabaceae</taxon>
        <taxon>Papilionoideae</taxon>
        <taxon>50 kb inversion clade</taxon>
        <taxon>NPAAA clade</taxon>
        <taxon>indigoferoid/millettioid clade</taxon>
        <taxon>Phaseoleae</taxon>
        <taxon>Psophocarpus</taxon>
    </lineage>
</organism>
<gene>
    <name evidence="1" type="ORF">VNO78_32378</name>
</gene>
<dbReference type="EMBL" id="JAYMYS010000009">
    <property type="protein sequence ID" value="KAK7380033.1"/>
    <property type="molecule type" value="Genomic_DNA"/>
</dbReference>
<keyword evidence="2" id="KW-1185">Reference proteome</keyword>
<sequence>MVSQNNCLWRHTAGLKYKLREEICFETELLHRYLLIDKNDQYVEVISVREGIHEMKNTKKKEMQSR</sequence>
<evidence type="ECO:0000313" key="2">
    <source>
        <dbReference type="Proteomes" id="UP001386955"/>
    </source>
</evidence>
<evidence type="ECO:0000313" key="1">
    <source>
        <dbReference type="EMBL" id="KAK7380033.1"/>
    </source>
</evidence>
<dbReference type="AlphaFoldDB" id="A0AAN9P2N6"/>
<name>A0AAN9P2N6_PSOTE</name>